<feature type="transmembrane region" description="Helical" evidence="1">
    <location>
        <begin position="57"/>
        <end position="78"/>
    </location>
</feature>
<dbReference type="EMBL" id="FXUA01000006">
    <property type="protein sequence ID" value="SMP29913.1"/>
    <property type="molecule type" value="Genomic_DNA"/>
</dbReference>
<dbReference type="RefSeq" id="WP_283413960.1">
    <property type="nucleotide sequence ID" value="NZ_FXUA01000006.1"/>
</dbReference>
<evidence type="ECO:0000256" key="1">
    <source>
        <dbReference type="SAM" id="Phobius"/>
    </source>
</evidence>
<comment type="caution">
    <text evidence="3">The sequence shown here is derived from an EMBL/GenBank/DDBJ whole genome shotgun (WGS) entry which is preliminary data.</text>
</comment>
<keyword evidence="1" id="KW-0472">Membrane</keyword>
<name>A0ABY1PDP4_9BACT</name>
<evidence type="ECO:0000313" key="4">
    <source>
        <dbReference type="Proteomes" id="UP001157915"/>
    </source>
</evidence>
<keyword evidence="1" id="KW-0812">Transmembrane</keyword>
<feature type="signal peptide" evidence="2">
    <location>
        <begin position="1"/>
        <end position="23"/>
    </location>
</feature>
<reference evidence="3 4" key="1">
    <citation type="submission" date="2017-05" db="EMBL/GenBank/DDBJ databases">
        <authorList>
            <person name="Varghese N."/>
            <person name="Submissions S."/>
        </authorList>
    </citation>
    <scope>NUCLEOTIDE SEQUENCE [LARGE SCALE GENOMIC DNA]</scope>
    <source>
        <strain evidence="3 4">DSM 15360</strain>
    </source>
</reference>
<sequence>MKSKFIKLFLRLAISLSFLSAVADRFGMWPAEVSVWGNWQSFVDYTALINPWMPVSIIPALAGIATIAEIAFALFLLLGFKTELFAKLSGVLMLIFALSMAFSIGLKAGFDYSVFTASAAAFGLSQLKEKFLEVDGLKAKE</sequence>
<dbReference type="Proteomes" id="UP001157915">
    <property type="component" value="Unassembled WGS sequence"/>
</dbReference>
<organism evidence="3 4">
    <name type="scientific">Algoriphagus winogradskyi</name>
    <dbReference type="NCBI Taxonomy" id="237017"/>
    <lineage>
        <taxon>Bacteria</taxon>
        <taxon>Pseudomonadati</taxon>
        <taxon>Bacteroidota</taxon>
        <taxon>Cytophagia</taxon>
        <taxon>Cytophagales</taxon>
        <taxon>Cyclobacteriaceae</taxon>
        <taxon>Algoriphagus</taxon>
    </lineage>
</organism>
<evidence type="ECO:0000256" key="2">
    <source>
        <dbReference type="SAM" id="SignalP"/>
    </source>
</evidence>
<keyword evidence="2" id="KW-0732">Signal</keyword>
<feature type="chain" id="PRO_5045856764" description="DoxX family protein" evidence="2">
    <location>
        <begin position="24"/>
        <end position="141"/>
    </location>
</feature>
<protein>
    <recommendedName>
        <fullName evidence="5">DoxX family protein</fullName>
    </recommendedName>
</protein>
<keyword evidence="1" id="KW-1133">Transmembrane helix</keyword>
<evidence type="ECO:0008006" key="5">
    <source>
        <dbReference type="Google" id="ProtNLM"/>
    </source>
</evidence>
<accession>A0ABY1PDP4</accession>
<proteinExistence type="predicted"/>
<gene>
    <name evidence="3" type="ORF">SAMN06265367_106225</name>
</gene>
<evidence type="ECO:0000313" key="3">
    <source>
        <dbReference type="EMBL" id="SMP29913.1"/>
    </source>
</evidence>
<feature type="transmembrane region" description="Helical" evidence="1">
    <location>
        <begin position="85"/>
        <end position="106"/>
    </location>
</feature>
<keyword evidence="4" id="KW-1185">Reference proteome</keyword>